<dbReference type="EMBL" id="FONY01000060">
    <property type="protein sequence ID" value="SFF56871.1"/>
    <property type="molecule type" value="Genomic_DNA"/>
</dbReference>
<dbReference type="Proteomes" id="UP000199513">
    <property type="component" value="Unassembled WGS sequence"/>
</dbReference>
<gene>
    <name evidence="2" type="ORF">SAMN04488541_106017</name>
</gene>
<reference evidence="2 3" key="1">
    <citation type="submission" date="2016-10" db="EMBL/GenBank/DDBJ databases">
        <authorList>
            <person name="de Groot N.N."/>
        </authorList>
    </citation>
    <scope>NUCLEOTIDE SEQUENCE [LARGE SCALE GENOMIC DNA]</scope>
    <source>
        <strain>GEY</strain>
        <strain evidence="3">DSM 9560</strain>
    </source>
</reference>
<name>A0A1I2JVQ0_9BACT</name>
<evidence type="ECO:0000313" key="2">
    <source>
        <dbReference type="EMBL" id="SFF56871.1"/>
    </source>
</evidence>
<keyword evidence="3" id="KW-1185">Reference proteome</keyword>
<dbReference type="STRING" id="1003.SAMN04488541_106017"/>
<dbReference type="AlphaFoldDB" id="A0A1I2JVQ0"/>
<protein>
    <submittedName>
        <fullName evidence="2">Uncharacterized protein</fullName>
    </submittedName>
</protein>
<evidence type="ECO:0000256" key="1">
    <source>
        <dbReference type="SAM" id="Phobius"/>
    </source>
</evidence>
<keyword evidence="1" id="KW-0812">Transmembrane</keyword>
<feature type="transmembrane region" description="Helical" evidence="1">
    <location>
        <begin position="39"/>
        <end position="59"/>
    </location>
</feature>
<accession>A0A1I2JVQ0</accession>
<dbReference type="RefSeq" id="WP_091549365.1">
    <property type="nucleotide sequence ID" value="NZ_FONY01000060.1"/>
</dbReference>
<feature type="transmembrane region" description="Helical" evidence="1">
    <location>
        <begin position="12"/>
        <end position="33"/>
    </location>
</feature>
<proteinExistence type="predicted"/>
<keyword evidence="1" id="KW-0472">Membrane</keyword>
<evidence type="ECO:0000313" key="3">
    <source>
        <dbReference type="Proteomes" id="UP000199513"/>
    </source>
</evidence>
<sequence>MKKLSLNEMAAVNGGGFADCAWSIVGYVGSVLVGVGGTVASGAFAPIVGAGSVLLVAYAGRQVTTNCPMNN</sequence>
<keyword evidence="1" id="KW-1133">Transmembrane helix</keyword>
<organism evidence="2 3">
    <name type="scientific">Thermoflexibacter ruber</name>
    <dbReference type="NCBI Taxonomy" id="1003"/>
    <lineage>
        <taxon>Bacteria</taxon>
        <taxon>Pseudomonadati</taxon>
        <taxon>Bacteroidota</taxon>
        <taxon>Cytophagia</taxon>
        <taxon>Cytophagales</taxon>
        <taxon>Thermoflexibacteraceae</taxon>
        <taxon>Thermoflexibacter</taxon>
    </lineage>
</organism>